<sequence>MMGYRPAPSWMQRVLRWNSGFSLCSGLALVLAATPLANLIAPQLASVLGLGLPMFLRLIGLGVIGFAAAVWWVASHQEMLRWQVWTIASLDADWVLGSIALLIFAGEH</sequence>
<keyword evidence="1" id="KW-1133">Transmembrane helix</keyword>
<name>W4L3V3_ENTF1</name>
<feature type="transmembrane region" description="Helical" evidence="1">
    <location>
        <begin position="55"/>
        <end position="73"/>
    </location>
</feature>
<proteinExistence type="predicted"/>
<organism evidence="2 3">
    <name type="scientific">Entotheonella factor</name>
    <dbReference type="NCBI Taxonomy" id="1429438"/>
    <lineage>
        <taxon>Bacteria</taxon>
        <taxon>Pseudomonadati</taxon>
        <taxon>Nitrospinota/Tectimicrobiota group</taxon>
        <taxon>Candidatus Tectimicrobiota</taxon>
        <taxon>Candidatus Entotheonellia</taxon>
        <taxon>Candidatus Entotheonellales</taxon>
        <taxon>Candidatus Entotheonellaceae</taxon>
        <taxon>Candidatus Entotheonella</taxon>
    </lineage>
</organism>
<keyword evidence="3" id="KW-1185">Reference proteome</keyword>
<feature type="non-terminal residue" evidence="2">
    <location>
        <position position="108"/>
    </location>
</feature>
<comment type="caution">
    <text evidence="2">The sequence shown here is derived from an EMBL/GenBank/DDBJ whole genome shotgun (WGS) entry which is preliminary data.</text>
</comment>
<dbReference type="Proteomes" id="UP000019141">
    <property type="component" value="Unassembled WGS sequence"/>
</dbReference>
<dbReference type="AlphaFoldDB" id="W4L3V3"/>
<reference evidence="2 3" key="1">
    <citation type="journal article" date="2014" name="Nature">
        <title>An environmental bacterial taxon with a large and distinct metabolic repertoire.</title>
        <authorList>
            <person name="Wilson M.C."/>
            <person name="Mori T."/>
            <person name="Ruckert C."/>
            <person name="Uria A.R."/>
            <person name="Helf M.J."/>
            <person name="Takada K."/>
            <person name="Gernert C."/>
            <person name="Steffens U.A."/>
            <person name="Heycke N."/>
            <person name="Schmitt S."/>
            <person name="Rinke C."/>
            <person name="Helfrich E.J."/>
            <person name="Brachmann A.O."/>
            <person name="Gurgui C."/>
            <person name="Wakimoto T."/>
            <person name="Kracht M."/>
            <person name="Crusemann M."/>
            <person name="Hentschel U."/>
            <person name="Abe I."/>
            <person name="Matsunaga S."/>
            <person name="Kalinowski J."/>
            <person name="Takeyama H."/>
            <person name="Piel J."/>
        </authorList>
    </citation>
    <scope>NUCLEOTIDE SEQUENCE [LARGE SCALE GENOMIC DNA]</scope>
    <source>
        <strain evidence="3">TSY1</strain>
    </source>
</reference>
<keyword evidence="1" id="KW-0472">Membrane</keyword>
<feature type="transmembrane region" description="Helical" evidence="1">
    <location>
        <begin position="85"/>
        <end position="105"/>
    </location>
</feature>
<accession>W4L3V3</accession>
<keyword evidence="1" id="KW-0812">Transmembrane</keyword>
<dbReference type="HOGENOM" id="CLU_2202432_0_0_7"/>
<dbReference type="EMBL" id="AZHW01001531">
    <property type="protein sequence ID" value="ETW92330.1"/>
    <property type="molecule type" value="Genomic_DNA"/>
</dbReference>
<gene>
    <name evidence="2" type="ORF">ETSY1_44135</name>
</gene>
<protein>
    <submittedName>
        <fullName evidence="2">Uncharacterized protein</fullName>
    </submittedName>
</protein>
<evidence type="ECO:0000313" key="3">
    <source>
        <dbReference type="Proteomes" id="UP000019141"/>
    </source>
</evidence>
<evidence type="ECO:0000313" key="2">
    <source>
        <dbReference type="EMBL" id="ETW92330.1"/>
    </source>
</evidence>
<evidence type="ECO:0000256" key="1">
    <source>
        <dbReference type="SAM" id="Phobius"/>
    </source>
</evidence>